<dbReference type="Gene3D" id="3.30.460.10">
    <property type="entry name" value="Beta Polymerase, domain 2"/>
    <property type="match status" value="1"/>
</dbReference>
<evidence type="ECO:0000313" key="6">
    <source>
        <dbReference type="EMBL" id="ADY01911.1"/>
    </source>
</evidence>
<dbReference type="KEGG" id="vmo:VMUT_1708"/>
<dbReference type="InterPro" id="IPR041633">
    <property type="entry name" value="Polbeta"/>
</dbReference>
<dbReference type="PANTHER" id="PTHR43852:SF3">
    <property type="entry name" value="NUCLEOTIDYLTRANSFERASE"/>
    <property type="match status" value="1"/>
</dbReference>
<dbReference type="PANTHER" id="PTHR43852">
    <property type="entry name" value="NUCLEOTIDYLTRANSFERASE"/>
    <property type="match status" value="1"/>
</dbReference>
<accession>F0QUS9</accession>
<dbReference type="GO" id="GO:0016787">
    <property type="term" value="F:hydrolase activity"/>
    <property type="evidence" value="ECO:0007669"/>
    <property type="project" value="UniProtKB-KW"/>
</dbReference>
<proteinExistence type="inferred from homology"/>
<dbReference type="Pfam" id="PF18765">
    <property type="entry name" value="Polbeta"/>
    <property type="match status" value="1"/>
</dbReference>
<reference evidence="6 7" key="1">
    <citation type="journal article" date="2011" name="J. Bacteriol.">
        <title>Complete genome sequence of 'Vulcanisaeta moutnovskia' strain 768-28, a novel member of the hyperthermophilic crenarchaeal genus vulcanisaeta.</title>
        <authorList>
            <person name="Gumerov V.M."/>
            <person name="Mardanov A.V."/>
            <person name="Beletsky A.V."/>
            <person name="Prokofeva M.I."/>
            <person name="Bonch-Osmolovskaya E.A."/>
            <person name="Ravin N.V."/>
            <person name="Skryabin K.G."/>
        </authorList>
    </citation>
    <scope>NUCLEOTIDE SEQUENCE [LARGE SCALE GENOMIC DNA]</scope>
    <source>
        <strain evidence="6 7">768-28</strain>
    </source>
</reference>
<evidence type="ECO:0000259" key="5">
    <source>
        <dbReference type="Pfam" id="PF18765"/>
    </source>
</evidence>
<dbReference type="AlphaFoldDB" id="F0QUS9"/>
<dbReference type="STRING" id="985053.VMUT_1708"/>
<evidence type="ECO:0000256" key="3">
    <source>
        <dbReference type="ARBA" id="ARBA00022801"/>
    </source>
</evidence>
<dbReference type="InterPro" id="IPR043519">
    <property type="entry name" value="NT_sf"/>
</dbReference>
<dbReference type="HOGENOM" id="CLU_092685_0_0_2"/>
<evidence type="ECO:0000313" key="7">
    <source>
        <dbReference type="Proteomes" id="UP000007485"/>
    </source>
</evidence>
<dbReference type="Gene3D" id="1.20.120.580">
    <property type="entry name" value="bsu32300-like"/>
    <property type="match status" value="1"/>
</dbReference>
<feature type="domain" description="Polymerase beta nucleotidyltransferase" evidence="5">
    <location>
        <begin position="149"/>
        <end position="235"/>
    </location>
</feature>
<sequence>MSVISMRLKGILELLTKYFGEFQAIRRSGGSIYAIERLAQLTIQALLNMGAMLAVELRDEKPETYRGIADYLSNKLGLSEDLRRFLRSLAGFRNVLVHGYAEIDRGLEEEAFREMEERLPTILEKISSLIMSIGDPGQIGIEELRVRLRPVFERHGVKFAFLFGSRARKEVGKDYDIAISANLRSALEIGGLIVDIAEALGVSEDLVDVVHIESADASILYSVISDGVVIYGNEDEAVNYLWRRYLELLDINEYVNHLER</sequence>
<evidence type="ECO:0000256" key="1">
    <source>
        <dbReference type="ARBA" id="ARBA00022649"/>
    </source>
</evidence>
<dbReference type="GO" id="GO:0110001">
    <property type="term" value="C:toxin-antitoxin complex"/>
    <property type="evidence" value="ECO:0007669"/>
    <property type="project" value="InterPro"/>
</dbReference>
<dbReference type="InterPro" id="IPR052930">
    <property type="entry name" value="TA_antitoxin_MntA"/>
</dbReference>
<keyword evidence="3" id="KW-0378">Hydrolase</keyword>
<dbReference type="eggNOG" id="arCOG02112">
    <property type="taxonomic scope" value="Archaea"/>
</dbReference>
<keyword evidence="2" id="KW-0540">Nuclease</keyword>
<name>F0QUS9_VULM7</name>
<dbReference type="CDD" id="cd05403">
    <property type="entry name" value="NT_KNTase_like"/>
    <property type="match status" value="1"/>
</dbReference>
<comment type="similarity">
    <text evidence="4">Belongs to the HepT RNase toxin family.</text>
</comment>
<gene>
    <name evidence="6" type="ordered locus">VMUT_1708</name>
</gene>
<dbReference type="Proteomes" id="UP000007485">
    <property type="component" value="Chromosome"/>
</dbReference>
<dbReference type="GO" id="GO:0004540">
    <property type="term" value="F:RNA nuclease activity"/>
    <property type="evidence" value="ECO:0007669"/>
    <property type="project" value="InterPro"/>
</dbReference>
<organism evidence="6 7">
    <name type="scientific">Vulcanisaeta moutnovskia (strain 768-28)</name>
    <dbReference type="NCBI Taxonomy" id="985053"/>
    <lineage>
        <taxon>Archaea</taxon>
        <taxon>Thermoproteota</taxon>
        <taxon>Thermoprotei</taxon>
        <taxon>Thermoproteales</taxon>
        <taxon>Thermoproteaceae</taxon>
        <taxon>Vulcanisaeta</taxon>
    </lineage>
</organism>
<keyword evidence="1" id="KW-1277">Toxin-antitoxin system</keyword>
<dbReference type="InterPro" id="IPR037038">
    <property type="entry name" value="HepT-like_sf"/>
</dbReference>
<evidence type="ECO:0000256" key="4">
    <source>
        <dbReference type="ARBA" id="ARBA00024207"/>
    </source>
</evidence>
<evidence type="ECO:0000256" key="2">
    <source>
        <dbReference type="ARBA" id="ARBA00022722"/>
    </source>
</evidence>
<dbReference type="Pfam" id="PF01934">
    <property type="entry name" value="HepT-like"/>
    <property type="match status" value="1"/>
</dbReference>
<protein>
    <submittedName>
        <fullName evidence="6">PaREP11</fullName>
    </submittedName>
</protein>
<dbReference type="InterPro" id="IPR008201">
    <property type="entry name" value="HepT-like"/>
</dbReference>
<keyword evidence="7" id="KW-1185">Reference proteome</keyword>
<dbReference type="SUPFAM" id="SSF81301">
    <property type="entry name" value="Nucleotidyltransferase"/>
    <property type="match status" value="1"/>
</dbReference>
<dbReference type="EMBL" id="CP002529">
    <property type="protein sequence ID" value="ADY01911.1"/>
    <property type="molecule type" value="Genomic_DNA"/>
</dbReference>